<keyword evidence="2" id="KW-1185">Reference proteome</keyword>
<dbReference type="EMBL" id="LUCH01003929">
    <property type="protein sequence ID" value="KAF5399570.1"/>
    <property type="molecule type" value="Genomic_DNA"/>
</dbReference>
<dbReference type="Proteomes" id="UP000748531">
    <property type="component" value="Unassembled WGS sequence"/>
</dbReference>
<gene>
    <name evidence="1" type="ORF">PHET_06684</name>
</gene>
<evidence type="ECO:0000313" key="1">
    <source>
        <dbReference type="EMBL" id="KAF5399570.1"/>
    </source>
</evidence>
<name>A0A8J4SN37_9TREM</name>
<organism evidence="1 2">
    <name type="scientific">Paragonimus heterotremus</name>
    <dbReference type="NCBI Taxonomy" id="100268"/>
    <lineage>
        <taxon>Eukaryota</taxon>
        <taxon>Metazoa</taxon>
        <taxon>Spiralia</taxon>
        <taxon>Lophotrochozoa</taxon>
        <taxon>Platyhelminthes</taxon>
        <taxon>Trematoda</taxon>
        <taxon>Digenea</taxon>
        <taxon>Plagiorchiida</taxon>
        <taxon>Troglotremata</taxon>
        <taxon>Troglotrematidae</taxon>
        <taxon>Paragonimus</taxon>
    </lineage>
</organism>
<accession>A0A8J4SN37</accession>
<reference evidence="1" key="1">
    <citation type="submission" date="2019-05" db="EMBL/GenBank/DDBJ databases">
        <title>Annotation for the trematode Paragonimus heterotremus.</title>
        <authorList>
            <person name="Choi Y.-J."/>
        </authorList>
    </citation>
    <scope>NUCLEOTIDE SEQUENCE</scope>
    <source>
        <strain evidence="1">LC</strain>
    </source>
</reference>
<proteinExistence type="predicted"/>
<evidence type="ECO:0000313" key="2">
    <source>
        <dbReference type="Proteomes" id="UP000748531"/>
    </source>
</evidence>
<protein>
    <submittedName>
        <fullName evidence="1">Uncharacterized protein</fullName>
    </submittedName>
</protein>
<dbReference type="AlphaFoldDB" id="A0A8J4SN37"/>
<sequence length="103" mass="11393">MADVAMRVQILQAERRNSSKGSHTYTLLLDRRLKVFKANKSVQSLIHTTVEVACNCAILEKALLDDPSNLGRWIVMGKLVDDGKLLQLVDNAALMPSTVLISM</sequence>
<dbReference type="OrthoDB" id="10449876at2759"/>
<comment type="caution">
    <text evidence="1">The sequence shown here is derived from an EMBL/GenBank/DDBJ whole genome shotgun (WGS) entry which is preliminary data.</text>
</comment>